<evidence type="ECO:0000313" key="6">
    <source>
        <dbReference type="Proteomes" id="UP000000238"/>
    </source>
</evidence>
<dbReference type="PANTHER" id="PTHR45737:SF6">
    <property type="entry name" value="VON WILLEBRAND FACTOR A DOMAIN-CONTAINING PROTEIN 5A"/>
    <property type="match status" value="1"/>
</dbReference>
<accession>Q2SQR4</accession>
<feature type="domain" description="VIT" evidence="4">
    <location>
        <begin position="50"/>
        <end position="178"/>
    </location>
</feature>
<feature type="region of interest" description="Disordered" evidence="1">
    <location>
        <begin position="666"/>
        <end position="687"/>
    </location>
</feature>
<dbReference type="EMBL" id="CP000155">
    <property type="protein sequence ID" value="ABC27010.1"/>
    <property type="molecule type" value="Genomic_DNA"/>
</dbReference>
<dbReference type="InterPro" id="IPR013694">
    <property type="entry name" value="VIT"/>
</dbReference>
<organism evidence="5 6">
    <name type="scientific">Hahella chejuensis (strain KCTC 2396)</name>
    <dbReference type="NCBI Taxonomy" id="349521"/>
    <lineage>
        <taxon>Bacteria</taxon>
        <taxon>Pseudomonadati</taxon>
        <taxon>Pseudomonadota</taxon>
        <taxon>Gammaproteobacteria</taxon>
        <taxon>Oceanospirillales</taxon>
        <taxon>Hahellaceae</taxon>
        <taxon>Hahella</taxon>
    </lineage>
</organism>
<dbReference type="OrthoDB" id="9784383at2"/>
<dbReference type="PROSITE" id="PS51468">
    <property type="entry name" value="VIT"/>
    <property type="match status" value="1"/>
</dbReference>
<sequence>MLTLNATHILSRPARVWTLFFLLLSTLCWAGFARALNDDWSDVGSGELFFLQDNASASPSYLPAITLSTSYEANVAGLIATTEMTQTFRNDSQQWREAVYVFPLPEDAAVYSMDMQVGDRLIVGKIEEKQKAEKVYQQAKADGKRAAVVHQQRPNLFTHKVANIGPGEMITLTLRYQQNISYRSGAFSLALPLTVTPRYIPGSSATPAWSEEDKTRLRNELRSHERTLINDSGWAPATNQVADAPEITPPTVAKEDLLTPSHQARIRVHLNPGLPVESIESVTHRIQWTQQTNGYEVSLESNKDVPMDKDFTLTWRVRQGSEPEAALFKEIVGDDVYAQLLLMPPQFSDEGLSLPRELIWVVDTSGSMEGVSIQQARDAVLQALDTLTPRDRFNVIEFNSHARKLFPQAVPAQERALQQARRFVRGLKADGGTEIAEALDRALSDAAPEGYVRQVVFLTDGSVGNELALFKQIDQQLGDSRLFTVGIGPSPNRFFMRKAAQFGRGAYSHINDTAEVSDKIAELTAALRQPALRDVRLDVQSALNAEVYPVAIPDLYRGEPVQLLFKVEDGAAASELPASIQGYGVGLLQDEQPLWMRSLDLQQAAPSQGVARAWARHKIDHWLDRKSMGEPEENVRDVVLPLALDFALMSPYTSFVAVEETPARPRDGELESDAIPNLSPQGLSPNLARMPRTATASPLMIHVGVFCLTVAGLLGWRDLRELRNRKHRFGRRV</sequence>
<dbReference type="NCBIfam" id="TIGR03788">
    <property type="entry name" value="marine_srt_targ"/>
    <property type="match status" value="1"/>
</dbReference>
<evidence type="ECO:0000259" key="3">
    <source>
        <dbReference type="PROSITE" id="PS50234"/>
    </source>
</evidence>
<proteinExistence type="predicted"/>
<dbReference type="HOGENOM" id="CLU_011139_1_1_6"/>
<evidence type="ECO:0000313" key="5">
    <source>
        <dbReference type="EMBL" id="ABC27010.1"/>
    </source>
</evidence>
<dbReference type="eggNOG" id="COG2304">
    <property type="taxonomic scope" value="Bacteria"/>
</dbReference>
<evidence type="ECO:0000256" key="2">
    <source>
        <dbReference type="SAM" id="Phobius"/>
    </source>
</evidence>
<feature type="domain" description="VWFA" evidence="3">
    <location>
        <begin position="357"/>
        <end position="527"/>
    </location>
</feature>
<dbReference type="STRING" id="349521.HCH_00089"/>
<dbReference type="RefSeq" id="WP_011394087.1">
    <property type="nucleotide sequence ID" value="NC_007645.1"/>
</dbReference>
<dbReference type="SMART" id="SM00609">
    <property type="entry name" value="VIT"/>
    <property type="match status" value="1"/>
</dbReference>
<keyword evidence="2" id="KW-1133">Transmembrane helix</keyword>
<feature type="transmembrane region" description="Helical" evidence="2">
    <location>
        <begin position="699"/>
        <end position="716"/>
    </location>
</feature>
<gene>
    <name evidence="5" type="ordered locus">HCH_00089</name>
</gene>
<protein>
    <submittedName>
        <fullName evidence="5">Uncharacterized protein containing a von Willebrand factor type A (VWA) domain</fullName>
    </submittedName>
</protein>
<dbReference type="InterPro" id="IPR036465">
    <property type="entry name" value="vWFA_dom_sf"/>
</dbReference>
<evidence type="ECO:0000259" key="4">
    <source>
        <dbReference type="PROSITE" id="PS51468"/>
    </source>
</evidence>
<evidence type="ECO:0000256" key="1">
    <source>
        <dbReference type="SAM" id="MobiDB-lite"/>
    </source>
</evidence>
<keyword evidence="2" id="KW-0812">Transmembrane</keyword>
<dbReference type="Pfam" id="PF08487">
    <property type="entry name" value="VIT"/>
    <property type="match status" value="1"/>
</dbReference>
<dbReference type="SUPFAM" id="SSF53300">
    <property type="entry name" value="vWA-like"/>
    <property type="match status" value="1"/>
</dbReference>
<dbReference type="PROSITE" id="PS50234">
    <property type="entry name" value="VWFA"/>
    <property type="match status" value="1"/>
</dbReference>
<keyword evidence="6" id="KW-1185">Reference proteome</keyword>
<dbReference type="InterPro" id="IPR002035">
    <property type="entry name" value="VWF_A"/>
</dbReference>
<name>Q2SQR4_HAHCH</name>
<keyword evidence="2" id="KW-0472">Membrane</keyword>
<dbReference type="AlphaFoldDB" id="Q2SQR4"/>
<dbReference type="KEGG" id="hch:HCH_00089"/>
<dbReference type="Gene3D" id="3.40.50.410">
    <property type="entry name" value="von Willebrand factor, type A domain"/>
    <property type="match status" value="1"/>
</dbReference>
<dbReference type="Pfam" id="PF13768">
    <property type="entry name" value="VWA_3"/>
    <property type="match status" value="1"/>
</dbReference>
<dbReference type="SMART" id="SM00327">
    <property type="entry name" value="VWA"/>
    <property type="match status" value="1"/>
</dbReference>
<dbReference type="PANTHER" id="PTHR45737">
    <property type="entry name" value="VON WILLEBRAND FACTOR A DOMAIN-CONTAINING PROTEIN 5A"/>
    <property type="match status" value="1"/>
</dbReference>
<dbReference type="InterPro" id="IPR022440">
    <property type="entry name" value="CHP03788"/>
</dbReference>
<reference evidence="5 6" key="1">
    <citation type="journal article" date="2005" name="Nucleic Acids Res.">
        <title>Genomic blueprint of Hahella chejuensis, a marine microbe producing an algicidal agent.</title>
        <authorList>
            <person name="Jeong H."/>
            <person name="Yim J.H."/>
            <person name="Lee C."/>
            <person name="Choi S.-H."/>
            <person name="Park Y.K."/>
            <person name="Yoon S.H."/>
            <person name="Hur C.-G."/>
            <person name="Kang H.-Y."/>
            <person name="Kim D."/>
            <person name="Lee H.H."/>
            <person name="Park K.H."/>
            <person name="Park S.-H."/>
            <person name="Park H.-S."/>
            <person name="Lee H.K."/>
            <person name="Oh T.K."/>
            <person name="Kim J.F."/>
        </authorList>
    </citation>
    <scope>NUCLEOTIDE SEQUENCE [LARGE SCALE GENOMIC DNA]</scope>
    <source>
        <strain evidence="5 6">KCTC 2396</strain>
    </source>
</reference>
<dbReference type="Proteomes" id="UP000000238">
    <property type="component" value="Chromosome"/>
</dbReference>